<feature type="transmembrane region" description="Helical" evidence="1">
    <location>
        <begin position="71"/>
        <end position="90"/>
    </location>
</feature>
<feature type="transmembrane region" description="Helical" evidence="1">
    <location>
        <begin position="130"/>
        <end position="149"/>
    </location>
</feature>
<gene>
    <name evidence="2" type="ORF">HMPREF9473_03386</name>
</gene>
<reference evidence="2 3" key="1">
    <citation type="submission" date="2011-08" db="EMBL/GenBank/DDBJ databases">
        <title>The Genome Sequence of Clostridium hathewayi WAL-18680.</title>
        <authorList>
            <consortium name="The Broad Institute Genome Sequencing Platform"/>
            <person name="Earl A."/>
            <person name="Ward D."/>
            <person name="Feldgarden M."/>
            <person name="Gevers D."/>
            <person name="Finegold S.M."/>
            <person name="Summanen P.H."/>
            <person name="Molitoris D.R."/>
            <person name="Song M."/>
            <person name="Daigneault M."/>
            <person name="Allen-Vercoe E."/>
            <person name="Young S.K."/>
            <person name="Zeng Q."/>
            <person name="Gargeya S."/>
            <person name="Fitzgerald M."/>
            <person name="Haas B."/>
            <person name="Abouelleil A."/>
            <person name="Alvarado L."/>
            <person name="Arachchi H.M."/>
            <person name="Berlin A."/>
            <person name="Brown A."/>
            <person name="Chapman S.B."/>
            <person name="Chen Z."/>
            <person name="Dunbar C."/>
            <person name="Freedman E."/>
            <person name="Gearin G."/>
            <person name="Gellesch M."/>
            <person name="Goldberg J."/>
            <person name="Griggs A."/>
            <person name="Gujja S."/>
            <person name="Heiman D."/>
            <person name="Howarth C."/>
            <person name="Larson L."/>
            <person name="Lui A."/>
            <person name="MacDonald P.J.P."/>
            <person name="Montmayeur A."/>
            <person name="Murphy C."/>
            <person name="Neiman D."/>
            <person name="Pearson M."/>
            <person name="Priest M."/>
            <person name="Roberts A."/>
            <person name="Saif S."/>
            <person name="Shea T."/>
            <person name="Shenoy N."/>
            <person name="Sisk P."/>
            <person name="Stolte C."/>
            <person name="Sykes S."/>
            <person name="Wortman J."/>
            <person name="Nusbaum C."/>
            <person name="Birren B."/>
        </authorList>
    </citation>
    <scope>NUCLEOTIDE SEQUENCE [LARGE SCALE GENOMIC DNA]</scope>
    <source>
        <strain evidence="2 3">WAL-18680</strain>
    </source>
</reference>
<evidence type="ECO:0000313" key="2">
    <source>
        <dbReference type="EMBL" id="EHI58693.1"/>
    </source>
</evidence>
<keyword evidence="1" id="KW-1133">Transmembrane helix</keyword>
<name>G5IIQ8_9FIRM</name>
<dbReference type="PATRIC" id="fig|742737.3.peg.3365"/>
<keyword evidence="1" id="KW-0472">Membrane</keyword>
<dbReference type="Proteomes" id="UP000005384">
    <property type="component" value="Unassembled WGS sequence"/>
</dbReference>
<accession>G5IIQ8</accession>
<organism evidence="2 3">
    <name type="scientific">Hungatella hathewayi WAL-18680</name>
    <dbReference type="NCBI Taxonomy" id="742737"/>
    <lineage>
        <taxon>Bacteria</taxon>
        <taxon>Bacillati</taxon>
        <taxon>Bacillota</taxon>
        <taxon>Clostridia</taxon>
        <taxon>Lachnospirales</taxon>
        <taxon>Lachnospiraceae</taxon>
        <taxon>Hungatella</taxon>
    </lineage>
</organism>
<comment type="caution">
    <text evidence="2">The sequence shown here is derived from an EMBL/GenBank/DDBJ whole genome shotgun (WGS) entry which is preliminary data.</text>
</comment>
<dbReference type="RefSeq" id="WP_006781366.1">
    <property type="nucleotide sequence ID" value="NZ_CP040506.1"/>
</dbReference>
<dbReference type="HOGENOM" id="CLU_142121_0_0_9"/>
<dbReference type="EMBL" id="ADLN01000092">
    <property type="protein sequence ID" value="EHI58693.1"/>
    <property type="molecule type" value="Genomic_DNA"/>
</dbReference>
<protein>
    <submittedName>
        <fullName evidence="2">Uncharacterized protein</fullName>
    </submittedName>
</protein>
<feature type="transmembrane region" description="Helical" evidence="1">
    <location>
        <begin position="102"/>
        <end position="124"/>
    </location>
</feature>
<evidence type="ECO:0000313" key="3">
    <source>
        <dbReference type="Proteomes" id="UP000005384"/>
    </source>
</evidence>
<keyword evidence="3" id="KW-1185">Reference proteome</keyword>
<keyword evidence="1" id="KW-0812">Transmembrane</keyword>
<proteinExistence type="predicted"/>
<evidence type="ECO:0000256" key="1">
    <source>
        <dbReference type="SAM" id="Phobius"/>
    </source>
</evidence>
<sequence length="160" mass="18400">MLGHFGFSYMGVIFLLLLFVPNIIWSKNLPDGYENADENRILLMFERAGQVLTTCCALVFSDFNVRGWSNWSWWLIIAVCSMILYEIWWIRYFRGQRTMMDFYSSLLGIPVAGATLPVVAFFMLGIYGKVIWMITAVVLLGIGHIGIHLQHRKALVVEEN</sequence>
<feature type="transmembrane region" description="Helical" evidence="1">
    <location>
        <begin position="7"/>
        <end position="25"/>
    </location>
</feature>
<dbReference type="AlphaFoldDB" id="G5IIQ8"/>